<sequence length="150" mass="18173">MTFSPTRTPRTLRALPATTPTTRRTKKATRRCPRWPERPTRSRCSEVPNKCDEDKQRCYEPFLNFTLFIQKGKTKYKKIYIFYRKTTVNNTPRERASELAVIERDLKKWIAHAFVTYIYCYLHTHTKLYRHQQQKLWKSNNSKVYFAYPQ</sequence>
<name>A0A8D8B041_CULPI</name>
<accession>A0A8D8B041</accession>
<protein>
    <submittedName>
        <fullName evidence="2">(northern house mosquito) hypothetical protein</fullName>
    </submittedName>
</protein>
<feature type="compositionally biased region" description="Basic residues" evidence="1">
    <location>
        <begin position="23"/>
        <end position="33"/>
    </location>
</feature>
<feature type="region of interest" description="Disordered" evidence="1">
    <location>
        <begin position="15"/>
        <end position="41"/>
    </location>
</feature>
<evidence type="ECO:0000313" key="2">
    <source>
        <dbReference type="EMBL" id="CAG6464928.1"/>
    </source>
</evidence>
<proteinExistence type="predicted"/>
<dbReference type="AlphaFoldDB" id="A0A8D8B041"/>
<dbReference type="EMBL" id="HBUE01052049">
    <property type="protein sequence ID" value="CAG6464928.1"/>
    <property type="molecule type" value="Transcribed_RNA"/>
</dbReference>
<reference evidence="2" key="1">
    <citation type="submission" date="2021-05" db="EMBL/GenBank/DDBJ databases">
        <authorList>
            <person name="Alioto T."/>
            <person name="Alioto T."/>
            <person name="Gomez Garrido J."/>
        </authorList>
    </citation>
    <scope>NUCLEOTIDE SEQUENCE</scope>
</reference>
<evidence type="ECO:0000256" key="1">
    <source>
        <dbReference type="SAM" id="MobiDB-lite"/>
    </source>
</evidence>
<organism evidence="2">
    <name type="scientific">Culex pipiens</name>
    <name type="common">House mosquito</name>
    <dbReference type="NCBI Taxonomy" id="7175"/>
    <lineage>
        <taxon>Eukaryota</taxon>
        <taxon>Metazoa</taxon>
        <taxon>Ecdysozoa</taxon>
        <taxon>Arthropoda</taxon>
        <taxon>Hexapoda</taxon>
        <taxon>Insecta</taxon>
        <taxon>Pterygota</taxon>
        <taxon>Neoptera</taxon>
        <taxon>Endopterygota</taxon>
        <taxon>Diptera</taxon>
        <taxon>Nematocera</taxon>
        <taxon>Culicoidea</taxon>
        <taxon>Culicidae</taxon>
        <taxon>Culicinae</taxon>
        <taxon>Culicini</taxon>
        <taxon>Culex</taxon>
        <taxon>Culex</taxon>
    </lineage>
</organism>